<sequence length="205" mass="23764">MNTLEIARELQALAQSGLHFTEDVYDRERYERLQTIACEMLADQSNQAVADIFEWQKNDFGYATPKVDVRALIIHNHQVLLVRENADMGRWTLPGGWADVNDTPSEAITREVEEESGYQVRTKRLLAVLDREKHGHQPPYPYHIYKLFFECQLIGGEAKPTMESSESGYFDPNDLPELSISRVLPEQIQRLYQMSLLDTLQTWFD</sequence>
<comment type="cofactor">
    <cofactor evidence="1">
        <name>Mg(2+)</name>
        <dbReference type="ChEBI" id="CHEBI:18420"/>
    </cofactor>
</comment>
<feature type="domain" description="Nudix hydrolase" evidence="3">
    <location>
        <begin position="64"/>
        <end position="192"/>
    </location>
</feature>
<gene>
    <name evidence="4" type="ORF">HW115_12710</name>
</gene>
<dbReference type="Gene3D" id="3.90.79.10">
    <property type="entry name" value="Nucleoside Triphosphate Pyrophosphohydrolase"/>
    <property type="match status" value="1"/>
</dbReference>
<dbReference type="SUPFAM" id="SSF55811">
    <property type="entry name" value="Nudix"/>
    <property type="match status" value="1"/>
</dbReference>
<evidence type="ECO:0000313" key="4">
    <source>
        <dbReference type="EMBL" id="NWK56476.1"/>
    </source>
</evidence>
<dbReference type="CDD" id="cd04672">
    <property type="entry name" value="NUDIX_CDP-Chase_like"/>
    <property type="match status" value="1"/>
</dbReference>
<dbReference type="AlphaFoldDB" id="A0A851GGI7"/>
<reference evidence="4 5" key="1">
    <citation type="submission" date="2020-07" db="EMBL/GenBank/DDBJ databases">
        <title>Roseicoccus Jingziensis gen. nov., sp. nov., isolated from coastal seawater.</title>
        <authorList>
            <person name="Feng X."/>
        </authorList>
    </citation>
    <scope>NUCLEOTIDE SEQUENCE [LARGE SCALE GENOMIC DNA]</scope>
    <source>
        <strain evidence="4 5">N1E253</strain>
    </source>
</reference>
<dbReference type="PROSITE" id="PS51462">
    <property type="entry name" value="NUDIX"/>
    <property type="match status" value="1"/>
</dbReference>
<dbReference type="InterPro" id="IPR000086">
    <property type="entry name" value="NUDIX_hydrolase_dom"/>
</dbReference>
<name>A0A851GGI7_9BACT</name>
<keyword evidence="5" id="KW-1185">Reference proteome</keyword>
<dbReference type="Pfam" id="PF12535">
    <property type="entry name" value="Nudix_N"/>
    <property type="match status" value="1"/>
</dbReference>
<comment type="caution">
    <text evidence="4">The sequence shown here is derived from an EMBL/GenBank/DDBJ whole genome shotgun (WGS) entry which is preliminary data.</text>
</comment>
<dbReference type="RefSeq" id="WP_178933249.1">
    <property type="nucleotide sequence ID" value="NZ_JACBAZ010000004.1"/>
</dbReference>
<protein>
    <submittedName>
        <fullName evidence="4">NUDIX hydrolase</fullName>
    </submittedName>
</protein>
<dbReference type="GO" id="GO:0016787">
    <property type="term" value="F:hydrolase activity"/>
    <property type="evidence" value="ECO:0007669"/>
    <property type="project" value="UniProtKB-KW"/>
</dbReference>
<keyword evidence="2 4" id="KW-0378">Hydrolase</keyword>
<dbReference type="InterPro" id="IPR059176">
    <property type="entry name" value="UDP-X_N"/>
</dbReference>
<dbReference type="PANTHER" id="PTHR43046">
    <property type="entry name" value="GDP-MANNOSE MANNOSYL HYDROLASE"/>
    <property type="match status" value="1"/>
</dbReference>
<dbReference type="Pfam" id="PF00293">
    <property type="entry name" value="NUDIX"/>
    <property type="match status" value="1"/>
</dbReference>
<evidence type="ECO:0000313" key="5">
    <source>
        <dbReference type="Proteomes" id="UP000557872"/>
    </source>
</evidence>
<dbReference type="InterPro" id="IPR015797">
    <property type="entry name" value="NUDIX_hydrolase-like_dom_sf"/>
</dbReference>
<evidence type="ECO:0000256" key="2">
    <source>
        <dbReference type="ARBA" id="ARBA00022801"/>
    </source>
</evidence>
<evidence type="ECO:0000256" key="1">
    <source>
        <dbReference type="ARBA" id="ARBA00001946"/>
    </source>
</evidence>
<proteinExistence type="predicted"/>
<evidence type="ECO:0000259" key="3">
    <source>
        <dbReference type="PROSITE" id="PS51462"/>
    </source>
</evidence>
<dbReference type="Gene3D" id="6.10.250.1120">
    <property type="match status" value="1"/>
</dbReference>
<organism evidence="4 5">
    <name type="scientific">Oceaniferula marina</name>
    <dbReference type="NCBI Taxonomy" id="2748318"/>
    <lineage>
        <taxon>Bacteria</taxon>
        <taxon>Pseudomonadati</taxon>
        <taxon>Verrucomicrobiota</taxon>
        <taxon>Verrucomicrobiia</taxon>
        <taxon>Verrucomicrobiales</taxon>
        <taxon>Verrucomicrobiaceae</taxon>
        <taxon>Oceaniferula</taxon>
    </lineage>
</organism>
<dbReference type="Proteomes" id="UP000557872">
    <property type="component" value="Unassembled WGS sequence"/>
</dbReference>
<dbReference type="EMBL" id="JACBAZ010000004">
    <property type="protein sequence ID" value="NWK56476.1"/>
    <property type="molecule type" value="Genomic_DNA"/>
</dbReference>
<accession>A0A851GGI7</accession>
<dbReference type="PANTHER" id="PTHR43046:SF16">
    <property type="entry name" value="ADP-RIBOSE PYROPHOSPHATASE YJHB-RELATED"/>
    <property type="match status" value="1"/>
</dbReference>